<feature type="transmembrane region" description="Helical" evidence="9">
    <location>
        <begin position="158"/>
        <end position="177"/>
    </location>
</feature>
<protein>
    <recommendedName>
        <fullName evidence="9">Ca(2+)/H(+) antiporter</fullName>
    </recommendedName>
</protein>
<dbReference type="Proteomes" id="UP000255505">
    <property type="component" value="Chromosome I"/>
</dbReference>
<evidence type="ECO:0000256" key="8">
    <source>
        <dbReference type="ARBA" id="ARBA00023136"/>
    </source>
</evidence>
<feature type="transmembrane region" description="Helical" evidence="9">
    <location>
        <begin position="335"/>
        <end position="355"/>
    </location>
</feature>
<dbReference type="GO" id="GO:0016020">
    <property type="term" value="C:membrane"/>
    <property type="evidence" value="ECO:0007669"/>
    <property type="project" value="InterPro"/>
</dbReference>
<evidence type="ECO:0000256" key="1">
    <source>
        <dbReference type="ARBA" id="ARBA00004127"/>
    </source>
</evidence>
<dbReference type="GO" id="GO:0015369">
    <property type="term" value="F:calcium:proton antiporter activity"/>
    <property type="evidence" value="ECO:0007669"/>
    <property type="project" value="UniProtKB-UniRule"/>
</dbReference>
<comment type="similarity">
    <text evidence="9">Belongs to the Ca(2+):cation antiporter (CaCA) (TC 2.A.19) family.</text>
</comment>
<keyword evidence="7 9" id="KW-0406">Ion transport</keyword>
<dbReference type="GO" id="GO:0006874">
    <property type="term" value="P:intracellular calcium ion homeostasis"/>
    <property type="evidence" value="ECO:0007669"/>
    <property type="project" value="TreeGrafter"/>
</dbReference>
<evidence type="ECO:0000256" key="2">
    <source>
        <dbReference type="ARBA" id="ARBA00022448"/>
    </source>
</evidence>
<dbReference type="Pfam" id="PF01699">
    <property type="entry name" value="Na_Ca_ex"/>
    <property type="match status" value="2"/>
</dbReference>
<keyword evidence="4 9" id="KW-0812">Transmembrane</keyword>
<comment type="caution">
    <text evidence="9">Lacks conserved residue(s) required for the propagation of feature annotation.</text>
</comment>
<dbReference type="Gene3D" id="1.20.1420.30">
    <property type="entry name" value="NCX, central ion-binding region"/>
    <property type="match status" value="1"/>
</dbReference>
<feature type="transmembrane region" description="Helical" evidence="9">
    <location>
        <begin position="209"/>
        <end position="232"/>
    </location>
</feature>
<evidence type="ECO:0000256" key="3">
    <source>
        <dbReference type="ARBA" id="ARBA00022568"/>
    </source>
</evidence>
<proteinExistence type="inferred from homology"/>
<feature type="transmembrane region" description="Helical" evidence="9">
    <location>
        <begin position="277"/>
        <end position="301"/>
    </location>
</feature>
<feature type="transmembrane region" description="Helical" evidence="9">
    <location>
        <begin position="129"/>
        <end position="146"/>
    </location>
</feature>
<keyword evidence="2 9" id="KW-0813">Transport</keyword>
<evidence type="ECO:0000313" key="11">
    <source>
        <dbReference type="EMBL" id="SPK72443.1"/>
    </source>
</evidence>
<comment type="subcellular location">
    <subcellularLocation>
        <location evidence="1">Endomembrane system</location>
        <topology evidence="1">Multi-pass membrane protein</topology>
    </subcellularLocation>
</comment>
<feature type="transmembrane region" description="Helical" evidence="9">
    <location>
        <begin position="57"/>
        <end position="78"/>
    </location>
</feature>
<dbReference type="PANTHER" id="PTHR31503">
    <property type="entry name" value="VACUOLAR CALCIUM ION TRANSPORTER"/>
    <property type="match status" value="1"/>
</dbReference>
<feature type="domain" description="Sodium/calcium exchanger membrane region" evidence="10">
    <location>
        <begin position="209"/>
        <end position="353"/>
    </location>
</feature>
<keyword evidence="5 9" id="KW-0106">Calcium</keyword>
<evidence type="ECO:0000256" key="9">
    <source>
        <dbReference type="RuleBase" id="RU365028"/>
    </source>
</evidence>
<evidence type="ECO:0000259" key="10">
    <source>
        <dbReference type="Pfam" id="PF01699"/>
    </source>
</evidence>
<evidence type="ECO:0000313" key="12">
    <source>
        <dbReference type="Proteomes" id="UP000255505"/>
    </source>
</evidence>
<dbReference type="PANTHER" id="PTHR31503:SF22">
    <property type="entry name" value="VACUOLAR CALCIUM ION TRANSPORTER"/>
    <property type="match status" value="1"/>
</dbReference>
<evidence type="ECO:0000256" key="4">
    <source>
        <dbReference type="ARBA" id="ARBA00022692"/>
    </source>
</evidence>
<keyword evidence="6 9" id="KW-1133">Transmembrane helix</keyword>
<dbReference type="AlphaFoldDB" id="A0A375ICC8"/>
<reference evidence="11 12" key="1">
    <citation type="submission" date="2018-01" db="EMBL/GenBank/DDBJ databases">
        <authorList>
            <person name="Gaut B.S."/>
            <person name="Morton B.R."/>
            <person name="Clegg M.T."/>
            <person name="Duvall M.R."/>
        </authorList>
    </citation>
    <scope>NUCLEOTIDE SEQUENCE [LARGE SCALE GENOMIC DNA]</scope>
    <source>
        <strain evidence="11">Cupriavidus taiwanensis LMG 19425</strain>
    </source>
</reference>
<feature type="transmembrane region" description="Helical" evidence="9">
    <location>
        <begin position="307"/>
        <end position="328"/>
    </location>
</feature>
<keyword evidence="3 9" id="KW-0109">Calcium transport</keyword>
<keyword evidence="8 9" id="KW-0472">Membrane</keyword>
<dbReference type="InterPro" id="IPR044880">
    <property type="entry name" value="NCX_ion-bd_dom_sf"/>
</dbReference>
<organism evidence="11 12">
    <name type="scientific">Cupriavidus taiwanensis</name>
    <dbReference type="NCBI Taxonomy" id="164546"/>
    <lineage>
        <taxon>Bacteria</taxon>
        <taxon>Pseudomonadati</taxon>
        <taxon>Pseudomonadota</taxon>
        <taxon>Betaproteobacteria</taxon>
        <taxon>Burkholderiales</taxon>
        <taxon>Burkholderiaceae</taxon>
        <taxon>Cupriavidus</taxon>
    </lineage>
</organism>
<accession>A0A375ICC8</accession>
<dbReference type="RefSeq" id="WP_115662243.1">
    <property type="nucleotide sequence ID" value="NZ_LT976862.1"/>
</dbReference>
<gene>
    <name evidence="11" type="ORF">CT19425_70143</name>
</gene>
<evidence type="ECO:0000256" key="5">
    <source>
        <dbReference type="ARBA" id="ARBA00022837"/>
    </source>
</evidence>
<sequence length="357" mass="37580">MWMNLLLIFVPIAIALELLAADQHLLIFIASSLAILPLAGCMSHATEQLAERMGEAVGGLLNATFGNAAELIIALAALRAGLHEVVEASIVGSIVGNLLLVFGAAMLVGGIRYPEQRFNPRGARSQATMLILSAVALILPATFEAVEGKTAALHQLSVWISFALLVVYALYLLFSLVTHPGLFRSAYEAQSVGTDGEEMKANPSSSGRALALLATATVGTAWVSEIMVGSLAPLMRDYALSDIFVGAFVVAILGNAAEHASAITAALRNRMDLSFSIAVGSSVQVALFVAPVLVLASHFLGPAPMDLSFRPALVLIVILSVVVTAQMASDGHADWFKGAQLLVVYIALALTFFFLPR</sequence>
<dbReference type="EMBL" id="LT991976">
    <property type="protein sequence ID" value="SPK72443.1"/>
    <property type="molecule type" value="Genomic_DNA"/>
</dbReference>
<dbReference type="NCBIfam" id="TIGR00378">
    <property type="entry name" value="cax"/>
    <property type="match status" value="1"/>
</dbReference>
<dbReference type="GO" id="GO:0012505">
    <property type="term" value="C:endomembrane system"/>
    <property type="evidence" value="ECO:0007669"/>
    <property type="project" value="UniProtKB-SubCell"/>
</dbReference>
<comment type="function">
    <text evidence="9">Ca(+)/H(+) antiporter that extrudes calcium in exchange for external protons.</text>
</comment>
<feature type="transmembrane region" description="Helical" evidence="9">
    <location>
        <begin position="90"/>
        <end position="108"/>
    </location>
</feature>
<feature type="transmembrane region" description="Helical" evidence="9">
    <location>
        <begin position="238"/>
        <end position="257"/>
    </location>
</feature>
<name>A0A375ICC8_9BURK</name>
<evidence type="ECO:0000256" key="7">
    <source>
        <dbReference type="ARBA" id="ARBA00023065"/>
    </source>
</evidence>
<dbReference type="InterPro" id="IPR004713">
    <property type="entry name" value="CaH_exchang"/>
</dbReference>
<dbReference type="InterPro" id="IPR004798">
    <property type="entry name" value="CAX-like"/>
</dbReference>
<dbReference type="InterPro" id="IPR004837">
    <property type="entry name" value="NaCa_Exmemb"/>
</dbReference>
<feature type="domain" description="Sodium/calcium exchanger membrane region" evidence="10">
    <location>
        <begin position="25"/>
        <end position="176"/>
    </location>
</feature>
<keyword evidence="9" id="KW-0050">Antiport</keyword>
<evidence type="ECO:0000256" key="6">
    <source>
        <dbReference type="ARBA" id="ARBA00022989"/>
    </source>
</evidence>